<evidence type="ECO:0000256" key="4">
    <source>
        <dbReference type="ARBA" id="ARBA00022729"/>
    </source>
</evidence>
<reference evidence="9" key="2">
    <citation type="submission" date="2025-08" db="UniProtKB">
        <authorList>
            <consortium name="Ensembl"/>
        </authorList>
    </citation>
    <scope>IDENTIFICATION</scope>
</reference>
<protein>
    <submittedName>
        <fullName evidence="9">Fibroblast growth factor binding protein 1a</fullName>
    </submittedName>
</protein>
<feature type="region of interest" description="Disordered" evidence="7">
    <location>
        <begin position="26"/>
        <end position="52"/>
    </location>
</feature>
<feature type="signal peptide" evidence="8">
    <location>
        <begin position="1"/>
        <end position="23"/>
    </location>
</feature>
<keyword evidence="10" id="KW-1185">Reference proteome</keyword>
<dbReference type="GO" id="GO:0007267">
    <property type="term" value="P:cell-cell signaling"/>
    <property type="evidence" value="ECO:0007669"/>
    <property type="project" value="TreeGrafter"/>
</dbReference>
<accession>A0A667Z4F1</accession>
<dbReference type="RefSeq" id="XP_029917974.1">
    <property type="nucleotide sequence ID" value="XM_030062114.1"/>
</dbReference>
<gene>
    <name evidence="9" type="primary">FGFBP1</name>
    <name evidence="9" type="synonym">fgfbp1a</name>
</gene>
<keyword evidence="5" id="KW-1015">Disulfide bond</keyword>
<feature type="chain" id="PRO_5025461189" evidence="8">
    <location>
        <begin position="24"/>
        <end position="197"/>
    </location>
</feature>
<evidence type="ECO:0000256" key="3">
    <source>
        <dbReference type="ARBA" id="ARBA00022525"/>
    </source>
</evidence>
<evidence type="ECO:0000256" key="8">
    <source>
        <dbReference type="SAM" id="SignalP"/>
    </source>
</evidence>
<dbReference type="PANTHER" id="PTHR15258:SF2">
    <property type="entry name" value="FIBROBLAST GROWTH FACTOR-BINDING PROTEIN 1"/>
    <property type="match status" value="1"/>
</dbReference>
<dbReference type="PANTHER" id="PTHR15258">
    <property type="entry name" value="FGF BINDING PROTEIN-RELATED"/>
    <property type="match status" value="1"/>
</dbReference>
<keyword evidence="6" id="KW-0340">Growth factor binding</keyword>
<keyword evidence="3" id="KW-0964">Secreted</keyword>
<dbReference type="AlphaFoldDB" id="A0A667Z4F1"/>
<proteinExistence type="inferred from homology"/>
<reference evidence="9" key="1">
    <citation type="submission" date="2019-06" db="EMBL/GenBank/DDBJ databases">
        <authorList>
            <consortium name="Wellcome Sanger Institute Data Sharing"/>
        </authorList>
    </citation>
    <scope>NUCLEOTIDE SEQUENCE [LARGE SCALE GENOMIC DNA]</scope>
</reference>
<comment type="similarity">
    <text evidence="2">Belongs to the fibroblast growth factor-binding protein family.</text>
</comment>
<dbReference type="InterPro" id="IPR010510">
    <property type="entry name" value="FGF1-bd"/>
</dbReference>
<evidence type="ECO:0000256" key="2">
    <source>
        <dbReference type="ARBA" id="ARBA00008326"/>
    </source>
</evidence>
<dbReference type="Pfam" id="PF06473">
    <property type="entry name" value="FGF-BP1"/>
    <property type="match status" value="2"/>
</dbReference>
<sequence length="197" mass="21740">MALLTNFTVLLVLACISQQLVMSSSQKGTGRKGRADRKDRDSRGRQPHPVMPLPVKGKLVAKDKSQCTWVATGEDLFTLGVNCRKGDKSFSCEYTAKPNACPLYASSAELYWKQIARALRKQRKLCQDSDALIRAGMCRKSPRDAHFRLSSAPPSPLGLAAVKSCKPVNQKLAEEYCSNSWTSVCTFFFSIVQNGDC</sequence>
<name>A0A667Z4F1_9TELE</name>
<dbReference type="Ensembl" id="ENSMMDT00005028726.1">
    <property type="protein sequence ID" value="ENSMMDP00005028056.1"/>
    <property type="gene ID" value="ENSMMDG00005013434.1"/>
</dbReference>
<dbReference type="GO" id="GO:0005576">
    <property type="term" value="C:extracellular region"/>
    <property type="evidence" value="ECO:0007669"/>
    <property type="project" value="UniProtKB-SubCell"/>
</dbReference>
<comment type="subcellular location">
    <subcellularLocation>
        <location evidence="1">Secreted</location>
    </subcellularLocation>
</comment>
<reference evidence="9" key="3">
    <citation type="submission" date="2025-09" db="UniProtKB">
        <authorList>
            <consortium name="Ensembl"/>
        </authorList>
    </citation>
    <scope>IDENTIFICATION</scope>
</reference>
<organism evidence="9 10">
    <name type="scientific">Myripristis murdjan</name>
    <name type="common">pinecone soldierfish</name>
    <dbReference type="NCBI Taxonomy" id="586833"/>
    <lineage>
        <taxon>Eukaryota</taxon>
        <taxon>Metazoa</taxon>
        <taxon>Chordata</taxon>
        <taxon>Craniata</taxon>
        <taxon>Vertebrata</taxon>
        <taxon>Euteleostomi</taxon>
        <taxon>Actinopterygii</taxon>
        <taxon>Neopterygii</taxon>
        <taxon>Teleostei</taxon>
        <taxon>Neoteleostei</taxon>
        <taxon>Acanthomorphata</taxon>
        <taxon>Holocentriformes</taxon>
        <taxon>Holocentridae</taxon>
        <taxon>Myripristis</taxon>
    </lineage>
</organism>
<evidence type="ECO:0000313" key="9">
    <source>
        <dbReference type="Ensembl" id="ENSMMDP00005028056.1"/>
    </source>
</evidence>
<dbReference type="Proteomes" id="UP000472263">
    <property type="component" value="Chromosome 10"/>
</dbReference>
<evidence type="ECO:0000256" key="5">
    <source>
        <dbReference type="ARBA" id="ARBA00023157"/>
    </source>
</evidence>
<dbReference type="GO" id="GO:0019838">
    <property type="term" value="F:growth factor binding"/>
    <property type="evidence" value="ECO:0007669"/>
    <property type="project" value="UniProtKB-KW"/>
</dbReference>
<evidence type="ECO:0000256" key="6">
    <source>
        <dbReference type="ARBA" id="ARBA00023183"/>
    </source>
</evidence>
<evidence type="ECO:0000313" key="10">
    <source>
        <dbReference type="Proteomes" id="UP000472263"/>
    </source>
</evidence>
<dbReference type="GeneID" id="115366593"/>
<evidence type="ECO:0000256" key="7">
    <source>
        <dbReference type="SAM" id="MobiDB-lite"/>
    </source>
</evidence>
<dbReference type="OrthoDB" id="8875908at2759"/>
<dbReference type="GeneTree" id="ENSGT00940000154372"/>
<evidence type="ECO:0000256" key="1">
    <source>
        <dbReference type="ARBA" id="ARBA00004613"/>
    </source>
</evidence>
<keyword evidence="4 8" id="KW-0732">Signal</keyword>
<dbReference type="InParanoid" id="A0A667Z4F1"/>